<keyword evidence="2" id="KW-1185">Reference proteome</keyword>
<sequence>MGRYMIGKKDTTAVPQVPIEERVKKKKSVHWNDNNDQGKIDKQYLQFFEASSPTKEILDAEIRRLMQEEGFSETDACSYVAKPSLSTGEHLLYNPVFYDSQETIKKRYADVTPVSSSDSSPATNQNSFFTRENLEKGIAALGIAVTIGFALSKIR</sequence>
<dbReference type="AlphaFoldDB" id="A0A0W1A0R0"/>
<comment type="caution">
    <text evidence="1">The sequence shown here is derived from an EMBL/GenBank/DDBJ whole genome shotgun (WGS) entry which is preliminary data.</text>
</comment>
<evidence type="ECO:0000313" key="1">
    <source>
        <dbReference type="EMBL" id="KTD74940.1"/>
    </source>
</evidence>
<name>A0A0W1A0R0_9GAMM</name>
<protein>
    <submittedName>
        <fullName evidence="1">Uncharacterized protein</fullName>
    </submittedName>
</protein>
<dbReference type="STRING" id="66969.Lwal_2981"/>
<accession>A0A0W1A0R0</accession>
<dbReference type="EMBL" id="LNZB01000060">
    <property type="protein sequence ID" value="KTD74940.1"/>
    <property type="molecule type" value="Genomic_DNA"/>
</dbReference>
<gene>
    <name evidence="1" type="ORF">Lwal_2981</name>
</gene>
<reference evidence="1 2" key="1">
    <citation type="submission" date="2015-11" db="EMBL/GenBank/DDBJ databases">
        <title>Genomic analysis of 38 Legionella species identifies large and diverse effector repertoires.</title>
        <authorList>
            <person name="Burstein D."/>
            <person name="Amaro F."/>
            <person name="Zusman T."/>
            <person name="Lifshitz Z."/>
            <person name="Cohen O."/>
            <person name="Gilbert J.A."/>
            <person name="Pupko T."/>
            <person name="Shuman H.A."/>
            <person name="Segal G."/>
        </authorList>
    </citation>
    <scope>NUCLEOTIDE SEQUENCE [LARGE SCALE GENOMIC DNA]</scope>
    <source>
        <strain evidence="1 2">ATCC 51914</strain>
    </source>
</reference>
<dbReference type="PATRIC" id="fig|66969.6.peg.3246"/>
<dbReference type="Proteomes" id="UP000054729">
    <property type="component" value="Unassembled WGS sequence"/>
</dbReference>
<organism evidence="1 2">
    <name type="scientific">Legionella waltersii</name>
    <dbReference type="NCBI Taxonomy" id="66969"/>
    <lineage>
        <taxon>Bacteria</taxon>
        <taxon>Pseudomonadati</taxon>
        <taxon>Pseudomonadota</taxon>
        <taxon>Gammaproteobacteria</taxon>
        <taxon>Legionellales</taxon>
        <taxon>Legionellaceae</taxon>
        <taxon>Legionella</taxon>
    </lineage>
</organism>
<proteinExistence type="predicted"/>
<evidence type="ECO:0000313" key="2">
    <source>
        <dbReference type="Proteomes" id="UP000054729"/>
    </source>
</evidence>